<keyword evidence="4" id="KW-1185">Reference proteome</keyword>
<evidence type="ECO:0000313" key="4">
    <source>
        <dbReference type="Proteomes" id="UP001156881"/>
    </source>
</evidence>
<dbReference type="Proteomes" id="UP000517759">
    <property type="component" value="Unassembled WGS sequence"/>
</dbReference>
<reference evidence="1" key="1">
    <citation type="journal article" date="2014" name="Int. J. Syst. Evol. Microbiol.">
        <title>Complete genome of a new Firmicutes species belonging to the dominant human colonic microbiota ('Ruminococcus bicirculans') reveals two chromosomes and a selective capacity to utilize plant glucans.</title>
        <authorList>
            <consortium name="NISC Comparative Sequencing Program"/>
            <person name="Wegmann U."/>
            <person name="Louis P."/>
            <person name="Goesmann A."/>
            <person name="Henrissat B."/>
            <person name="Duncan S.H."/>
            <person name="Flint H.J."/>
        </authorList>
    </citation>
    <scope>NUCLEOTIDE SEQUENCE</scope>
    <source>
        <strain evidence="1">NBRC 107710</strain>
    </source>
</reference>
<reference evidence="1" key="4">
    <citation type="submission" date="2023-01" db="EMBL/GenBank/DDBJ databases">
        <title>Draft genome sequence of Methylobacterium brachythecii strain NBRC 107710.</title>
        <authorList>
            <person name="Sun Q."/>
            <person name="Mori K."/>
        </authorList>
    </citation>
    <scope>NUCLEOTIDE SEQUENCE</scope>
    <source>
        <strain evidence="1">NBRC 107710</strain>
    </source>
</reference>
<dbReference type="EMBL" id="JACIDN010000005">
    <property type="protein sequence ID" value="MBB3903629.1"/>
    <property type="molecule type" value="Genomic_DNA"/>
</dbReference>
<reference evidence="2 3" key="3">
    <citation type="submission" date="2020-08" db="EMBL/GenBank/DDBJ databases">
        <title>Genomic Encyclopedia of Type Strains, Phase IV (KMG-IV): sequencing the most valuable type-strain genomes for metagenomic binning, comparative biology and taxonomic classification.</title>
        <authorList>
            <person name="Goeker M."/>
        </authorList>
    </citation>
    <scope>NUCLEOTIDE SEQUENCE [LARGE SCALE GENOMIC DNA]</scope>
    <source>
        <strain evidence="2 3">DSM 24105</strain>
    </source>
</reference>
<comment type="caution">
    <text evidence="2">The sequence shown here is derived from an EMBL/GenBank/DDBJ whole genome shotgun (WGS) entry which is preliminary data.</text>
</comment>
<organism evidence="2 3">
    <name type="scientific">Methylobacterium brachythecii</name>
    <dbReference type="NCBI Taxonomy" id="1176177"/>
    <lineage>
        <taxon>Bacteria</taxon>
        <taxon>Pseudomonadati</taxon>
        <taxon>Pseudomonadota</taxon>
        <taxon>Alphaproteobacteria</taxon>
        <taxon>Hyphomicrobiales</taxon>
        <taxon>Methylobacteriaceae</taxon>
        <taxon>Methylobacterium</taxon>
    </lineage>
</organism>
<accession>A0A7W6ALY1</accession>
<proteinExistence type="predicted"/>
<evidence type="ECO:0000313" key="1">
    <source>
        <dbReference type="EMBL" id="GLS44198.1"/>
    </source>
</evidence>
<dbReference type="RefSeq" id="WP_183506715.1">
    <property type="nucleotide sequence ID" value="NZ_BSPG01000010.1"/>
</dbReference>
<dbReference type="AlphaFoldDB" id="A0A7W6ALY1"/>
<reference evidence="4" key="2">
    <citation type="journal article" date="2019" name="Int. J. Syst. Evol. Microbiol.">
        <title>The Global Catalogue of Microorganisms (GCM) 10K type strain sequencing project: providing services to taxonomists for standard genome sequencing and annotation.</title>
        <authorList>
            <consortium name="The Broad Institute Genomics Platform"/>
            <consortium name="The Broad Institute Genome Sequencing Center for Infectious Disease"/>
            <person name="Wu L."/>
            <person name="Ma J."/>
        </authorList>
    </citation>
    <scope>NUCLEOTIDE SEQUENCE [LARGE SCALE GENOMIC DNA]</scope>
    <source>
        <strain evidence="4">NBRC 107710</strain>
    </source>
</reference>
<evidence type="ECO:0000313" key="3">
    <source>
        <dbReference type="Proteomes" id="UP000517759"/>
    </source>
</evidence>
<dbReference type="Proteomes" id="UP001156881">
    <property type="component" value="Unassembled WGS sequence"/>
</dbReference>
<evidence type="ECO:0000313" key="2">
    <source>
        <dbReference type="EMBL" id="MBB3903629.1"/>
    </source>
</evidence>
<sequence>MRDALQARIGYAMQQDTFEDAKFVKFSFKQDSISVDGETYFSASSRAILKSSFCLGFLAAAAKDASFRHPRFAMIDVLENMGVEAERSQNFQMLIAQTSAELPADHQIIYATAMIAPELDDETYTIGRYSTLDEPTLAFRQ</sequence>
<name>A0A7W6ALY1_9HYPH</name>
<gene>
    <name evidence="1" type="ORF">GCM10007884_21860</name>
    <name evidence="2" type="ORF">GGR33_003138</name>
</gene>
<dbReference type="EMBL" id="BSPG01000010">
    <property type="protein sequence ID" value="GLS44198.1"/>
    <property type="molecule type" value="Genomic_DNA"/>
</dbReference>
<protein>
    <submittedName>
        <fullName evidence="2">Uncharacterized protein</fullName>
    </submittedName>
</protein>